<evidence type="ECO:0000256" key="4">
    <source>
        <dbReference type="ARBA" id="ARBA00022741"/>
    </source>
</evidence>
<dbReference type="InterPro" id="IPR023299">
    <property type="entry name" value="ATPase_P-typ_cyto_dom_N"/>
</dbReference>
<dbReference type="InterPro" id="IPR036412">
    <property type="entry name" value="HAD-like_sf"/>
</dbReference>
<feature type="domain" description="Cation-transporting P-type ATPase N-terminal" evidence="12">
    <location>
        <begin position="69"/>
        <end position="143"/>
    </location>
</feature>
<dbReference type="GO" id="GO:0006883">
    <property type="term" value="P:intracellular sodium ion homeostasis"/>
    <property type="evidence" value="ECO:0007669"/>
    <property type="project" value="TreeGrafter"/>
</dbReference>
<comment type="caution">
    <text evidence="13">The sequence shown here is derived from an EMBL/GenBank/DDBJ whole genome shotgun (WGS) entry which is preliminary data.</text>
</comment>
<evidence type="ECO:0000259" key="12">
    <source>
        <dbReference type="SMART" id="SM00831"/>
    </source>
</evidence>
<dbReference type="FunFam" id="2.70.150.10:FF:000003">
    <property type="entry name" value="Sodium/potassium-transporting ATPase subunit alpha"/>
    <property type="match status" value="1"/>
</dbReference>
<keyword evidence="2" id="KW-1003">Cell membrane</keyword>
<dbReference type="Pfam" id="PF00690">
    <property type="entry name" value="Cation_ATPase_N"/>
    <property type="match status" value="1"/>
</dbReference>
<feature type="transmembrane region" description="Helical" evidence="11">
    <location>
        <begin position="314"/>
        <end position="336"/>
    </location>
</feature>
<dbReference type="InterPro" id="IPR018303">
    <property type="entry name" value="ATPase_P-typ_P_site"/>
</dbReference>
<dbReference type="Pfam" id="PF13246">
    <property type="entry name" value="Cation_ATPase"/>
    <property type="match status" value="1"/>
</dbReference>
<keyword evidence="4" id="KW-0547">Nucleotide-binding</keyword>
<dbReference type="EMBL" id="CAJZBQ010000053">
    <property type="protein sequence ID" value="CAG9331214.1"/>
    <property type="molecule type" value="Genomic_DNA"/>
</dbReference>
<dbReference type="GO" id="GO:0005391">
    <property type="term" value="F:P-type sodium:potassium-exchanging transporter activity"/>
    <property type="evidence" value="ECO:0007669"/>
    <property type="project" value="TreeGrafter"/>
</dbReference>
<dbReference type="SMART" id="SM00831">
    <property type="entry name" value="Cation_ATPase_N"/>
    <property type="match status" value="1"/>
</dbReference>
<evidence type="ECO:0000256" key="9">
    <source>
        <dbReference type="ARBA" id="ARBA00023136"/>
    </source>
</evidence>
<dbReference type="InterPro" id="IPR023298">
    <property type="entry name" value="ATPase_P-typ_TM_dom_sf"/>
</dbReference>
<dbReference type="SFLD" id="SFLDF00027">
    <property type="entry name" value="p-type_atpase"/>
    <property type="match status" value="1"/>
</dbReference>
<dbReference type="SFLD" id="SFLDG00002">
    <property type="entry name" value="C1.7:_P-type_atpase_like"/>
    <property type="match status" value="1"/>
</dbReference>
<keyword evidence="5" id="KW-0067">ATP-binding</keyword>
<dbReference type="InterPro" id="IPR001757">
    <property type="entry name" value="P_typ_ATPase"/>
</dbReference>
<keyword evidence="9 11" id="KW-0472">Membrane</keyword>
<dbReference type="SUPFAM" id="SSF56784">
    <property type="entry name" value="HAD-like"/>
    <property type="match status" value="1"/>
</dbReference>
<dbReference type="PRINTS" id="PR00121">
    <property type="entry name" value="NAKATPASE"/>
</dbReference>
<sequence length="1157" mass="129093">MSRSIRRTSSSFIIGFQQIKDQLKLKEEAEKYVKAEEAKKYPEKAVPSGKGRDKTEEAIKHSEEFRAMTEHKITLDELANNLETDFQNGLTEEKAHLKLGVSGENKLSEKQGLPWYIRFLKQLTGFFSLLLWAGAILCFIAYAISGSDPSNIYLGLALIVTVLATGIFSYYQEEKSAAIMAGFKNMIPPKCTVIRNGTKKEIESAKIVPGDIVAVKQGGKIPGDMRIIESNNMKVDNSTLTGESEPLSRSEKCTNEKNPLETENLAFFGTMCSSGEGKGVIIFTGDRTVMGRIAGLAITTEAEQTTLNKEITRFIKIISVVAIILGAVFFGLGFALKYAVVANIINTIGIIVANVPEGLLAEVTVALSLTAKRMAEKNVLVKNLEAVETLGATTCVCSDKTGTLTENKMRVVSLWYDKKIRDVANYEDKNKELGYDVENQTFIMMMRCAILNSKAQFNFEVPDIMLMDKKGNFFPKEEAQKIKDKYKKDLLGKSVELWPTIGGDASEIALIKFFNPIENISQLREKYPVLVRSGVKAEITFNSANKYAVTLHEPTDWNPSEHKKDCILFMKGAPEQLWERCSTVFINGKALPLSEEWRKEFDTANKAFGSRGQRVLGFAFLWLKDSEYASDFVFEPHQEGGPNFPLNGLTFIGLAVLMDPPRKKVKEAVNSAHEAGIKVIMVTGDQPLTAAAIARQVGIITQPKTVNDLVDEGIEWDKALELSDAIVIHGDMLTKAHIEDSGLPFGEQRIAKWLSKKEIVFARTSPAQKYMIVDANQQLKHIVAVTGDGVNDSPAIKKADIGIAMGIVGSDVAKDAADMLLIDDNFASIIQGVEQGRVIFDNLKRTIAYVLASNIPEILPFLAFVIFQIPLPLTTILMLAIDLGTDMVPAVALAYEKPELDVMKRKPRNAEKDHLMTYQLLFFAYTQTGMIEACAGFMAYFTTLYQFGFKPQTLWYFALADTGTKPSSSDIYDPNTQYKGNTHIGISKYEGKKVDYITNSDGKYDLRIWFYNYSESDWAECQYSGLKSPITDHKICYTSEAVHYAQCAFFIGIVCVQWANIHIVRTKVTSLIDQGLDNWFVNAGMVFETFIALLICYVPGLNSALGGRPLPSLLWGFPAVPFFILLILYDETRKFLLRQERKRHPGRKGWIEKNTFY</sequence>
<keyword evidence="8" id="KW-0813">Transport</keyword>
<evidence type="ECO:0000256" key="7">
    <source>
        <dbReference type="ARBA" id="ARBA00022989"/>
    </source>
</evidence>
<protein>
    <recommendedName>
        <fullName evidence="12">Cation-transporting P-type ATPase N-terminal domain-containing protein</fullName>
    </recommendedName>
</protein>
<dbReference type="GO" id="GO:1990573">
    <property type="term" value="P:potassium ion import across plasma membrane"/>
    <property type="evidence" value="ECO:0007669"/>
    <property type="project" value="TreeGrafter"/>
</dbReference>
<dbReference type="InterPro" id="IPR004014">
    <property type="entry name" value="ATPase_P-typ_cation-transptr_N"/>
</dbReference>
<gene>
    <name evidence="13" type="ORF">BSTOLATCC_MIC53290</name>
</gene>
<keyword evidence="14" id="KW-1185">Reference proteome</keyword>
<dbReference type="PRINTS" id="PR00119">
    <property type="entry name" value="CATATPASE"/>
</dbReference>
<feature type="transmembrane region" description="Helical" evidence="11">
    <location>
        <begin position="1112"/>
        <end position="1129"/>
    </location>
</feature>
<feature type="transmembrane region" description="Helical" evidence="11">
    <location>
        <begin position="1079"/>
        <end position="1100"/>
    </location>
</feature>
<dbReference type="FunFam" id="3.40.50.1000:FF:000083">
    <property type="entry name" value="Sodium/potassium-transporting ATPase subunit alpha"/>
    <property type="match status" value="1"/>
</dbReference>
<dbReference type="SUPFAM" id="SSF81665">
    <property type="entry name" value="Calcium ATPase, transmembrane domain M"/>
    <property type="match status" value="1"/>
</dbReference>
<dbReference type="SFLD" id="SFLDS00003">
    <property type="entry name" value="Haloacid_Dehalogenase"/>
    <property type="match status" value="1"/>
</dbReference>
<dbReference type="GO" id="GO:0005886">
    <property type="term" value="C:plasma membrane"/>
    <property type="evidence" value="ECO:0007669"/>
    <property type="project" value="UniProtKB-SubCell"/>
</dbReference>
<evidence type="ECO:0000256" key="5">
    <source>
        <dbReference type="ARBA" id="ARBA00022840"/>
    </source>
</evidence>
<dbReference type="InterPro" id="IPR023214">
    <property type="entry name" value="HAD_sf"/>
</dbReference>
<dbReference type="Pfam" id="PF00689">
    <property type="entry name" value="Cation_ATPase_C"/>
    <property type="match status" value="1"/>
</dbReference>
<keyword evidence="7 11" id="KW-1133">Transmembrane helix</keyword>
<dbReference type="PROSITE" id="PS00154">
    <property type="entry name" value="ATPASE_E1_E2"/>
    <property type="match status" value="1"/>
</dbReference>
<evidence type="ECO:0000256" key="10">
    <source>
        <dbReference type="ARBA" id="ARBA00038148"/>
    </source>
</evidence>
<organism evidence="13 14">
    <name type="scientific">Blepharisma stoltei</name>
    <dbReference type="NCBI Taxonomy" id="1481888"/>
    <lineage>
        <taxon>Eukaryota</taxon>
        <taxon>Sar</taxon>
        <taxon>Alveolata</taxon>
        <taxon>Ciliophora</taxon>
        <taxon>Postciliodesmatophora</taxon>
        <taxon>Heterotrichea</taxon>
        <taxon>Heterotrichida</taxon>
        <taxon>Blepharismidae</taxon>
        <taxon>Blepharisma</taxon>
    </lineage>
</organism>
<dbReference type="NCBIfam" id="TIGR01494">
    <property type="entry name" value="ATPase_P-type"/>
    <property type="match status" value="3"/>
</dbReference>
<comment type="subcellular location">
    <subcellularLocation>
        <location evidence="1">Cell membrane</location>
        <topology evidence="1">Multi-pass membrane protein</topology>
    </subcellularLocation>
</comment>
<dbReference type="InterPro" id="IPR044492">
    <property type="entry name" value="P_typ_ATPase_HD_dom"/>
</dbReference>
<dbReference type="SUPFAM" id="SSF81660">
    <property type="entry name" value="Metal cation-transporting ATPase, ATP-binding domain N"/>
    <property type="match status" value="1"/>
</dbReference>
<dbReference type="FunFam" id="1.20.1110.10:FF:000095">
    <property type="entry name" value="Sodium/potassium-transporting ATPase subunit alpha-1"/>
    <property type="match status" value="1"/>
</dbReference>
<feature type="transmembrane region" description="Helical" evidence="11">
    <location>
        <begin position="123"/>
        <end position="144"/>
    </location>
</feature>
<evidence type="ECO:0000256" key="1">
    <source>
        <dbReference type="ARBA" id="ARBA00004651"/>
    </source>
</evidence>
<dbReference type="Gene3D" id="1.20.1110.10">
    <property type="entry name" value="Calcium-transporting ATPase, transmembrane domain"/>
    <property type="match status" value="2"/>
</dbReference>
<dbReference type="GO" id="GO:0016887">
    <property type="term" value="F:ATP hydrolysis activity"/>
    <property type="evidence" value="ECO:0007669"/>
    <property type="project" value="InterPro"/>
</dbReference>
<dbReference type="GO" id="GO:0030007">
    <property type="term" value="P:intracellular potassium ion homeostasis"/>
    <property type="evidence" value="ECO:0007669"/>
    <property type="project" value="TreeGrafter"/>
</dbReference>
<dbReference type="InterPro" id="IPR008250">
    <property type="entry name" value="ATPase_P-typ_transduc_dom_A_sf"/>
</dbReference>
<comment type="similarity">
    <text evidence="10">Belongs to the cation transport ATPase (P-type) (TC 3.A.3) family.</text>
</comment>
<evidence type="ECO:0000256" key="8">
    <source>
        <dbReference type="ARBA" id="ARBA00023065"/>
    </source>
</evidence>
<feature type="transmembrane region" description="Helical" evidence="11">
    <location>
        <begin position="150"/>
        <end position="171"/>
    </location>
</feature>
<dbReference type="GO" id="GO:0036376">
    <property type="term" value="P:sodium ion export across plasma membrane"/>
    <property type="evidence" value="ECO:0007669"/>
    <property type="project" value="TreeGrafter"/>
</dbReference>
<dbReference type="Proteomes" id="UP001162131">
    <property type="component" value="Unassembled WGS sequence"/>
</dbReference>
<dbReference type="InterPro" id="IPR050510">
    <property type="entry name" value="Cation_transp_ATPase_P-type"/>
</dbReference>
<evidence type="ECO:0000313" key="14">
    <source>
        <dbReference type="Proteomes" id="UP001162131"/>
    </source>
</evidence>
<dbReference type="Gene3D" id="3.40.50.1000">
    <property type="entry name" value="HAD superfamily/HAD-like"/>
    <property type="match status" value="1"/>
</dbReference>
<feature type="transmembrane region" description="Helical" evidence="11">
    <location>
        <begin position="1041"/>
        <end position="1059"/>
    </location>
</feature>
<dbReference type="AlphaFoldDB" id="A0AAU9JZP0"/>
<dbReference type="InterPro" id="IPR059000">
    <property type="entry name" value="ATPase_P-type_domA"/>
</dbReference>
<evidence type="ECO:0000256" key="6">
    <source>
        <dbReference type="ARBA" id="ARBA00022967"/>
    </source>
</evidence>
<evidence type="ECO:0000256" key="11">
    <source>
        <dbReference type="SAM" id="Phobius"/>
    </source>
</evidence>
<accession>A0AAU9JZP0</accession>
<proteinExistence type="inferred from homology"/>
<dbReference type="GO" id="GO:1902600">
    <property type="term" value="P:proton transmembrane transport"/>
    <property type="evidence" value="ECO:0007669"/>
    <property type="project" value="TreeGrafter"/>
</dbReference>
<name>A0AAU9JZP0_9CILI</name>
<dbReference type="GO" id="GO:0005524">
    <property type="term" value="F:ATP binding"/>
    <property type="evidence" value="ECO:0007669"/>
    <property type="project" value="UniProtKB-KW"/>
</dbReference>
<dbReference type="SUPFAM" id="SSF81653">
    <property type="entry name" value="Calcium ATPase, transduction domain A"/>
    <property type="match status" value="1"/>
</dbReference>
<dbReference type="PANTHER" id="PTHR43294">
    <property type="entry name" value="SODIUM/POTASSIUM-TRANSPORTING ATPASE SUBUNIT ALPHA"/>
    <property type="match status" value="1"/>
</dbReference>
<keyword evidence="3 11" id="KW-0812">Transmembrane</keyword>
<dbReference type="InterPro" id="IPR006068">
    <property type="entry name" value="ATPase_P-typ_cation-transptr_C"/>
</dbReference>
<keyword evidence="6" id="KW-1278">Translocase</keyword>
<evidence type="ECO:0000256" key="3">
    <source>
        <dbReference type="ARBA" id="ARBA00022692"/>
    </source>
</evidence>
<dbReference type="Gene3D" id="3.40.1110.10">
    <property type="entry name" value="Calcium-transporting ATPase, cytoplasmic domain N"/>
    <property type="match status" value="1"/>
</dbReference>
<dbReference type="Gene3D" id="2.70.150.10">
    <property type="entry name" value="Calcium-transporting ATPase, cytoplasmic transduction domain A"/>
    <property type="match status" value="1"/>
</dbReference>
<reference evidence="13" key="1">
    <citation type="submission" date="2021-09" db="EMBL/GenBank/DDBJ databases">
        <authorList>
            <consortium name="AG Swart"/>
            <person name="Singh M."/>
            <person name="Singh A."/>
            <person name="Seah K."/>
            <person name="Emmerich C."/>
        </authorList>
    </citation>
    <scope>NUCLEOTIDE SEQUENCE</scope>
    <source>
        <strain evidence="13">ATCC30299</strain>
    </source>
</reference>
<evidence type="ECO:0000313" key="13">
    <source>
        <dbReference type="EMBL" id="CAG9331214.1"/>
    </source>
</evidence>
<evidence type="ECO:0000256" key="2">
    <source>
        <dbReference type="ARBA" id="ARBA00022475"/>
    </source>
</evidence>
<feature type="transmembrane region" description="Helical" evidence="11">
    <location>
        <begin position="916"/>
        <end position="941"/>
    </location>
</feature>
<keyword evidence="8" id="KW-0406">Ion transport</keyword>
<dbReference type="Pfam" id="PF00122">
    <property type="entry name" value="E1-E2_ATPase"/>
    <property type="match status" value="1"/>
</dbReference>
<dbReference type="PANTHER" id="PTHR43294:SF21">
    <property type="entry name" value="CATION TRANSPORTING ATPASE"/>
    <property type="match status" value="1"/>
</dbReference>